<dbReference type="AlphaFoldDB" id="A0A8C6U748"/>
<evidence type="ECO:0000313" key="4">
    <source>
        <dbReference type="Proteomes" id="UP000694523"/>
    </source>
</evidence>
<reference evidence="3" key="2">
    <citation type="submission" date="2025-09" db="UniProtKB">
        <authorList>
            <consortium name="Ensembl"/>
        </authorList>
    </citation>
    <scope>IDENTIFICATION</scope>
</reference>
<dbReference type="SMART" id="SM00409">
    <property type="entry name" value="IG"/>
    <property type="match status" value="1"/>
</dbReference>
<dbReference type="CDD" id="cd00096">
    <property type="entry name" value="Ig"/>
    <property type="match status" value="1"/>
</dbReference>
<dbReference type="SUPFAM" id="SSF48726">
    <property type="entry name" value="Immunoglobulin"/>
    <property type="match status" value="1"/>
</dbReference>
<keyword evidence="1" id="KW-1133">Transmembrane helix</keyword>
<dbReference type="PANTHER" id="PTHR46013">
    <property type="entry name" value="VASCULAR CELL ADHESION MOLECULE 1"/>
    <property type="match status" value="1"/>
</dbReference>
<dbReference type="InterPro" id="IPR003598">
    <property type="entry name" value="Ig_sub2"/>
</dbReference>
<dbReference type="InterPro" id="IPR007110">
    <property type="entry name" value="Ig-like_dom"/>
</dbReference>
<dbReference type="PANTHER" id="PTHR46013:SF1">
    <property type="entry name" value="IG-LIKE DOMAIN-CONTAINING PROTEIN"/>
    <property type="match status" value="1"/>
</dbReference>
<sequence>KELYHRSRYAPLNATLTASPEQVLEGRVLTLTCQSDGAPPPTLILSRTGVELHREDHAHNLSFSLSSAQQQDSAHYVCESTNPYGAARDGLNVTVRAPPRNTSVLVLPSSVVFEGQNITVCCSSISALARRELPAGQRLCAGFRPLPGQRQQRAGLRDPRLLHQRQRYGLFILLIRLLLILLLLLLLQLLLLLPLLLLVE</sequence>
<evidence type="ECO:0000259" key="2">
    <source>
        <dbReference type="PROSITE" id="PS50835"/>
    </source>
</evidence>
<dbReference type="InterPro" id="IPR013783">
    <property type="entry name" value="Ig-like_fold"/>
</dbReference>
<keyword evidence="4" id="KW-1185">Reference proteome</keyword>
<dbReference type="InterPro" id="IPR003599">
    <property type="entry name" value="Ig_sub"/>
</dbReference>
<feature type="domain" description="Ig-like" evidence="2">
    <location>
        <begin position="11"/>
        <end position="94"/>
    </location>
</feature>
<name>A0A8C6U748_9GOBI</name>
<accession>A0A8C6U748</accession>
<dbReference type="Proteomes" id="UP000694523">
    <property type="component" value="Unplaced"/>
</dbReference>
<dbReference type="SMART" id="SM00408">
    <property type="entry name" value="IGc2"/>
    <property type="match status" value="1"/>
</dbReference>
<dbReference type="PROSITE" id="PS50835">
    <property type="entry name" value="IG_LIKE"/>
    <property type="match status" value="1"/>
</dbReference>
<protein>
    <recommendedName>
        <fullName evidence="2">Ig-like domain-containing protein</fullName>
    </recommendedName>
</protein>
<dbReference type="Pfam" id="PF13927">
    <property type="entry name" value="Ig_3"/>
    <property type="match status" value="1"/>
</dbReference>
<organism evidence="3 4">
    <name type="scientific">Neogobius melanostomus</name>
    <name type="common">round goby</name>
    <dbReference type="NCBI Taxonomy" id="47308"/>
    <lineage>
        <taxon>Eukaryota</taxon>
        <taxon>Metazoa</taxon>
        <taxon>Chordata</taxon>
        <taxon>Craniata</taxon>
        <taxon>Vertebrata</taxon>
        <taxon>Euteleostomi</taxon>
        <taxon>Actinopterygii</taxon>
        <taxon>Neopterygii</taxon>
        <taxon>Teleostei</taxon>
        <taxon>Neoteleostei</taxon>
        <taxon>Acanthomorphata</taxon>
        <taxon>Gobiaria</taxon>
        <taxon>Gobiiformes</taxon>
        <taxon>Gobioidei</taxon>
        <taxon>Gobiidae</taxon>
        <taxon>Benthophilinae</taxon>
        <taxon>Neogobiini</taxon>
        <taxon>Neogobius</taxon>
    </lineage>
</organism>
<keyword evidence="1" id="KW-0812">Transmembrane</keyword>
<reference evidence="3" key="1">
    <citation type="submission" date="2025-08" db="UniProtKB">
        <authorList>
            <consortium name="Ensembl"/>
        </authorList>
    </citation>
    <scope>IDENTIFICATION</scope>
</reference>
<keyword evidence="1" id="KW-0472">Membrane</keyword>
<proteinExistence type="predicted"/>
<evidence type="ECO:0000256" key="1">
    <source>
        <dbReference type="SAM" id="Phobius"/>
    </source>
</evidence>
<feature type="transmembrane region" description="Helical" evidence="1">
    <location>
        <begin position="170"/>
        <end position="197"/>
    </location>
</feature>
<dbReference type="InterPro" id="IPR036179">
    <property type="entry name" value="Ig-like_dom_sf"/>
</dbReference>
<dbReference type="Ensembl" id="ENSNMLT00000036586.1">
    <property type="protein sequence ID" value="ENSNMLP00000032868.1"/>
    <property type="gene ID" value="ENSNMLG00000020501.1"/>
</dbReference>
<dbReference type="Gene3D" id="2.60.40.10">
    <property type="entry name" value="Immunoglobulins"/>
    <property type="match status" value="1"/>
</dbReference>
<evidence type="ECO:0000313" key="3">
    <source>
        <dbReference type="Ensembl" id="ENSNMLP00000032868.1"/>
    </source>
</evidence>